<accession>A0ACB6ZAP3</accession>
<sequence>MFQVRQEPNCSTGGGSDTHFGLRVGSIFVILVGATCGALFPVLVNRSKRINIPGYVLEFAKYFGSGVIFSTAFIHLLSPALDAFNSPCLPDSWRSYPYVLALAMLSLFSLFLIEVIAFRWGTARLARPSLTQGLCSVPISPYEAHSTTFTEYETTNGHHHIHLEKGDEETASPSSKVGPDSAHAQFVSIAILEFGVVLHSVLIGLTLAVDEKFIILFVVLVFHQTFEGLGIGSRLALLKVDEKYNWVPIAGAFLYGFTTPVGIAAGLGVRTTYNPGTATASAVSGIMDAISAGILIYASLVELMAHDFLFNNEMLTASNKRLAFALGSMTLGAALMALLGKWA</sequence>
<name>A0ACB6ZAP3_THEGA</name>
<gene>
    <name evidence="1" type="ORF">BDM02DRAFT_3100214</name>
</gene>
<dbReference type="EMBL" id="MU118064">
    <property type="protein sequence ID" value="KAF9646231.1"/>
    <property type="molecule type" value="Genomic_DNA"/>
</dbReference>
<keyword evidence="2" id="KW-1185">Reference proteome</keyword>
<organism evidence="1 2">
    <name type="scientific">Thelephora ganbajun</name>
    <name type="common">Ganba fungus</name>
    <dbReference type="NCBI Taxonomy" id="370292"/>
    <lineage>
        <taxon>Eukaryota</taxon>
        <taxon>Fungi</taxon>
        <taxon>Dikarya</taxon>
        <taxon>Basidiomycota</taxon>
        <taxon>Agaricomycotina</taxon>
        <taxon>Agaricomycetes</taxon>
        <taxon>Thelephorales</taxon>
        <taxon>Thelephoraceae</taxon>
        <taxon>Thelephora</taxon>
    </lineage>
</organism>
<comment type="caution">
    <text evidence="1">The sequence shown here is derived from an EMBL/GenBank/DDBJ whole genome shotgun (WGS) entry which is preliminary data.</text>
</comment>
<protein>
    <submittedName>
        <fullName evidence="1">ZIP zinc/iron transport family</fullName>
    </submittedName>
</protein>
<reference evidence="1" key="2">
    <citation type="journal article" date="2020" name="Nat. Commun.">
        <title>Large-scale genome sequencing of mycorrhizal fungi provides insights into the early evolution of symbiotic traits.</title>
        <authorList>
            <person name="Miyauchi S."/>
            <person name="Kiss E."/>
            <person name="Kuo A."/>
            <person name="Drula E."/>
            <person name="Kohler A."/>
            <person name="Sanchez-Garcia M."/>
            <person name="Morin E."/>
            <person name="Andreopoulos B."/>
            <person name="Barry K.W."/>
            <person name="Bonito G."/>
            <person name="Buee M."/>
            <person name="Carver A."/>
            <person name="Chen C."/>
            <person name="Cichocki N."/>
            <person name="Clum A."/>
            <person name="Culley D."/>
            <person name="Crous P.W."/>
            <person name="Fauchery L."/>
            <person name="Girlanda M."/>
            <person name="Hayes R.D."/>
            <person name="Keri Z."/>
            <person name="LaButti K."/>
            <person name="Lipzen A."/>
            <person name="Lombard V."/>
            <person name="Magnuson J."/>
            <person name="Maillard F."/>
            <person name="Murat C."/>
            <person name="Nolan M."/>
            <person name="Ohm R.A."/>
            <person name="Pangilinan J."/>
            <person name="Pereira M.F."/>
            <person name="Perotto S."/>
            <person name="Peter M."/>
            <person name="Pfister S."/>
            <person name="Riley R."/>
            <person name="Sitrit Y."/>
            <person name="Stielow J.B."/>
            <person name="Szollosi G."/>
            <person name="Zifcakova L."/>
            <person name="Stursova M."/>
            <person name="Spatafora J.W."/>
            <person name="Tedersoo L."/>
            <person name="Vaario L.M."/>
            <person name="Yamada A."/>
            <person name="Yan M."/>
            <person name="Wang P."/>
            <person name="Xu J."/>
            <person name="Bruns T."/>
            <person name="Baldrian P."/>
            <person name="Vilgalys R."/>
            <person name="Dunand C."/>
            <person name="Henrissat B."/>
            <person name="Grigoriev I.V."/>
            <person name="Hibbett D."/>
            <person name="Nagy L.G."/>
            <person name="Martin F.M."/>
        </authorList>
    </citation>
    <scope>NUCLEOTIDE SEQUENCE</scope>
    <source>
        <strain evidence="1">P2</strain>
    </source>
</reference>
<evidence type="ECO:0000313" key="2">
    <source>
        <dbReference type="Proteomes" id="UP000886501"/>
    </source>
</evidence>
<dbReference type="Proteomes" id="UP000886501">
    <property type="component" value="Unassembled WGS sequence"/>
</dbReference>
<reference evidence="1" key="1">
    <citation type="submission" date="2019-10" db="EMBL/GenBank/DDBJ databases">
        <authorList>
            <consortium name="DOE Joint Genome Institute"/>
            <person name="Kuo A."/>
            <person name="Miyauchi S."/>
            <person name="Kiss E."/>
            <person name="Drula E."/>
            <person name="Kohler A."/>
            <person name="Sanchez-Garcia M."/>
            <person name="Andreopoulos B."/>
            <person name="Barry K.W."/>
            <person name="Bonito G."/>
            <person name="Buee M."/>
            <person name="Carver A."/>
            <person name="Chen C."/>
            <person name="Cichocki N."/>
            <person name="Clum A."/>
            <person name="Culley D."/>
            <person name="Crous P.W."/>
            <person name="Fauchery L."/>
            <person name="Girlanda M."/>
            <person name="Hayes R."/>
            <person name="Keri Z."/>
            <person name="Labutti K."/>
            <person name="Lipzen A."/>
            <person name="Lombard V."/>
            <person name="Magnuson J."/>
            <person name="Maillard F."/>
            <person name="Morin E."/>
            <person name="Murat C."/>
            <person name="Nolan M."/>
            <person name="Ohm R."/>
            <person name="Pangilinan J."/>
            <person name="Pereira M."/>
            <person name="Perotto S."/>
            <person name="Peter M."/>
            <person name="Riley R."/>
            <person name="Sitrit Y."/>
            <person name="Stielow B."/>
            <person name="Szollosi G."/>
            <person name="Zifcakova L."/>
            <person name="Stursova M."/>
            <person name="Spatafora J.W."/>
            <person name="Tedersoo L."/>
            <person name="Vaario L.-M."/>
            <person name="Yamada A."/>
            <person name="Yan M."/>
            <person name="Wang P."/>
            <person name="Xu J."/>
            <person name="Bruns T."/>
            <person name="Baldrian P."/>
            <person name="Vilgalys R."/>
            <person name="Henrissat B."/>
            <person name="Grigoriev I.V."/>
            <person name="Hibbett D."/>
            <person name="Nagy L.G."/>
            <person name="Martin F.M."/>
        </authorList>
    </citation>
    <scope>NUCLEOTIDE SEQUENCE</scope>
    <source>
        <strain evidence="1">P2</strain>
    </source>
</reference>
<evidence type="ECO:0000313" key="1">
    <source>
        <dbReference type="EMBL" id="KAF9646231.1"/>
    </source>
</evidence>
<proteinExistence type="predicted"/>